<reference evidence="1 6" key="2">
    <citation type="submission" date="2017-09" db="EMBL/GenBank/DDBJ databases">
        <title>Extensive intraspecific genome diversity in a model arbuscular mycorrhizal fungus.</title>
        <authorList>
            <person name="Chen E.C."/>
            <person name="Morin E."/>
            <person name="Beaudet D."/>
            <person name="Noel J."/>
            <person name="Ndikumana S."/>
            <person name="Charron P."/>
            <person name="St-Onge C."/>
            <person name="Giorgi J."/>
            <person name="Grigoriev I.V."/>
            <person name="Roux C."/>
            <person name="Martin F.M."/>
            <person name="Corradi N."/>
        </authorList>
    </citation>
    <scope>NUCLEOTIDE SEQUENCE [LARGE SCALE GENOMIC DNA]</scope>
    <source>
        <strain evidence="1 6">A5</strain>
    </source>
</reference>
<dbReference type="EMBL" id="LLXH01001469">
    <property type="protein sequence ID" value="PKC58770.1"/>
    <property type="molecule type" value="Genomic_DNA"/>
</dbReference>
<evidence type="ECO:0000313" key="1">
    <source>
        <dbReference type="EMBL" id="PKC03129.1"/>
    </source>
</evidence>
<reference evidence="5 7" key="3">
    <citation type="submission" date="2017-10" db="EMBL/GenBank/DDBJ databases">
        <title>Extensive intraspecific genome diversity in a model arbuscular mycorrhizal fungus.</title>
        <authorList>
            <person name="Chen E.C.H."/>
            <person name="Morin E."/>
            <person name="Baudet D."/>
            <person name="Noel J."/>
            <person name="Ndikumana S."/>
            <person name="Charron P."/>
            <person name="St-Onge C."/>
            <person name="Giorgi J."/>
            <person name="Grigoriev I.V."/>
            <person name="Roux C."/>
            <person name="Martin F.M."/>
            <person name="Corradi N."/>
        </authorList>
    </citation>
    <scope>NUCLEOTIDE SEQUENCE [LARGE SCALE GENOMIC DNA]</scope>
    <source>
        <strain evidence="2 5">A1</strain>
        <strain evidence="3 7">C2</strain>
    </source>
</reference>
<evidence type="ECO:0000313" key="7">
    <source>
        <dbReference type="Proteomes" id="UP000233469"/>
    </source>
</evidence>
<keyword evidence="8" id="KW-1185">Reference proteome</keyword>
<dbReference type="EMBL" id="LLXI01000282">
    <property type="protein sequence ID" value="PKY43880.1"/>
    <property type="molecule type" value="Genomic_DNA"/>
</dbReference>
<dbReference type="Proteomes" id="UP000232722">
    <property type="component" value="Unassembled WGS sequence"/>
</dbReference>
<comment type="caution">
    <text evidence="4">The sequence shown here is derived from an EMBL/GenBank/DDBJ whole genome shotgun (WGS) entry which is preliminary data.</text>
</comment>
<evidence type="ECO:0000313" key="4">
    <source>
        <dbReference type="EMBL" id="PKY43880.1"/>
    </source>
</evidence>
<reference evidence="2 5" key="4">
    <citation type="submission" date="2017-10" db="EMBL/GenBank/DDBJ databases">
        <title>Genome analyses suggest a sexual origin of heterokaryosis in a supposedly ancient asexual fungus.</title>
        <authorList>
            <person name="Corradi N."/>
            <person name="Sedzielewska K."/>
            <person name="Noel J."/>
            <person name="Charron P."/>
            <person name="Farinelli L."/>
            <person name="Marton T."/>
            <person name="Kruger M."/>
            <person name="Pelin A."/>
            <person name="Brachmann A."/>
            <person name="Corradi N."/>
        </authorList>
    </citation>
    <scope>NUCLEOTIDE SEQUENCE [LARGE SCALE GENOMIC DNA]</scope>
    <source>
        <strain evidence="2 5">A1</strain>
    </source>
</reference>
<protein>
    <submittedName>
        <fullName evidence="4">Uncharacterized protein</fullName>
    </submittedName>
</protein>
<evidence type="ECO:0000313" key="2">
    <source>
        <dbReference type="EMBL" id="PKC58770.1"/>
    </source>
</evidence>
<dbReference type="OrthoDB" id="10269626at2759"/>
<dbReference type="VEuPathDB" id="FungiDB:RhiirA1_427478"/>
<sequence length="57" mass="6429">MKSVVARAILNTSVEEEYEVEIDGKKFSLIDLSSKGIINLEMIPPLPGMVYVRMPYI</sequence>
<dbReference type="Proteomes" id="UP000233469">
    <property type="component" value="Unassembled WGS sequence"/>
</dbReference>
<accession>A0A2I1GB68</accession>
<proteinExistence type="predicted"/>
<evidence type="ECO:0000313" key="8">
    <source>
        <dbReference type="Proteomes" id="UP000234323"/>
    </source>
</evidence>
<dbReference type="Proteomes" id="UP000232688">
    <property type="component" value="Unassembled WGS sequence"/>
</dbReference>
<gene>
    <name evidence="2" type="ORF">RhiirA1_427478</name>
    <name evidence="4" type="ORF">RhiirA4_399271</name>
    <name evidence="1" type="ORF">RhiirA5_363514</name>
    <name evidence="3" type="ORF">RhiirC2_749907</name>
</gene>
<evidence type="ECO:0000313" key="3">
    <source>
        <dbReference type="EMBL" id="PKK68618.1"/>
    </source>
</evidence>
<organism evidence="4 8">
    <name type="scientific">Rhizophagus irregularis</name>
    <dbReference type="NCBI Taxonomy" id="588596"/>
    <lineage>
        <taxon>Eukaryota</taxon>
        <taxon>Fungi</taxon>
        <taxon>Fungi incertae sedis</taxon>
        <taxon>Mucoromycota</taxon>
        <taxon>Glomeromycotina</taxon>
        <taxon>Glomeromycetes</taxon>
        <taxon>Glomerales</taxon>
        <taxon>Glomeraceae</taxon>
        <taxon>Rhizophagus</taxon>
    </lineage>
</organism>
<dbReference type="Proteomes" id="UP000234323">
    <property type="component" value="Unassembled WGS sequence"/>
</dbReference>
<evidence type="ECO:0000313" key="5">
    <source>
        <dbReference type="Proteomes" id="UP000232688"/>
    </source>
</evidence>
<reference evidence="4 8" key="1">
    <citation type="submission" date="2015-10" db="EMBL/GenBank/DDBJ databases">
        <title>Genome analyses suggest a sexual origin of heterokaryosis in a supposedly ancient asexual fungus.</title>
        <authorList>
            <person name="Ropars J."/>
            <person name="Sedzielewska K."/>
            <person name="Noel J."/>
            <person name="Charron P."/>
            <person name="Farinelli L."/>
            <person name="Marton T."/>
            <person name="Kruger M."/>
            <person name="Pelin A."/>
            <person name="Brachmann A."/>
            <person name="Corradi N."/>
        </authorList>
    </citation>
    <scope>NUCLEOTIDE SEQUENCE [LARGE SCALE GENOMIC DNA]</scope>
    <source>
        <strain evidence="4 8">A4</strain>
        <strain evidence="1 6">A5</strain>
        <strain evidence="3 7">C2</strain>
    </source>
</reference>
<dbReference type="AlphaFoldDB" id="A0A2I1GB68"/>
<dbReference type="EMBL" id="LLXL01000823">
    <property type="protein sequence ID" value="PKK68618.1"/>
    <property type="molecule type" value="Genomic_DNA"/>
</dbReference>
<evidence type="ECO:0000313" key="6">
    <source>
        <dbReference type="Proteomes" id="UP000232722"/>
    </source>
</evidence>
<dbReference type="EMBL" id="LLXJ01001242">
    <property type="protein sequence ID" value="PKC03129.1"/>
    <property type="molecule type" value="Genomic_DNA"/>
</dbReference>
<name>A0A2I1GB68_9GLOM</name>